<feature type="chain" id="PRO_5021006677" description="non-reducing end alpha-L-arabinofuranosidase" evidence="8">
    <location>
        <begin position="30"/>
        <end position="753"/>
    </location>
</feature>
<evidence type="ECO:0000256" key="4">
    <source>
        <dbReference type="ARBA" id="ARBA00012670"/>
    </source>
</evidence>
<keyword evidence="5" id="KW-0378">Hydrolase</keyword>
<dbReference type="PANTHER" id="PTHR43576:SF3">
    <property type="entry name" value="ALPHA-L-ARABINOFURANOSIDASE C"/>
    <property type="match status" value="1"/>
</dbReference>
<evidence type="ECO:0000256" key="8">
    <source>
        <dbReference type="SAM" id="SignalP"/>
    </source>
</evidence>
<keyword evidence="6" id="KW-0119">Carbohydrate metabolism</keyword>
<organism evidence="10 11">
    <name type="scientific">Jiangella asiatica</name>
    <dbReference type="NCBI Taxonomy" id="2530372"/>
    <lineage>
        <taxon>Bacteria</taxon>
        <taxon>Bacillati</taxon>
        <taxon>Actinomycetota</taxon>
        <taxon>Actinomycetes</taxon>
        <taxon>Jiangellales</taxon>
        <taxon>Jiangellaceae</taxon>
        <taxon>Jiangella</taxon>
    </lineage>
</organism>
<dbReference type="Gene3D" id="3.20.20.80">
    <property type="entry name" value="Glycosidases"/>
    <property type="match status" value="2"/>
</dbReference>
<sequence length="753" mass="78641">MGVRATGSLIAVGALAVVSATLAPGAARAGDDDPATSVILHPAAAGDEISPLLYGANHRYAYDGFGMWDSEKQQAYPDFVEQVTAAGITATRFPGGTIGNRFDWQASIGPVEDRAPSPHGGSLGEPLTADFGPDEFGGFVEDVGAVGSIVVNFATGDAAEAADWVEYMTAPVGSNPRGGTAWAEVRASNGHPQPYDIPYWEVANEPNLNSQLYWRAGESDVSAAELYAIGGSTRFTGQRAVREADYQQSAAVSDGSADQVFFAAYPPVAPDTGEVFVDGQAWRRVTDLAGVGAVDVYTLDEASGRIEFGDGAGNGNVPPAGSVVTVSYTSGPHDGFDDFYREMKAANPEIDVCIGAADEEYVEAMGADRPYDCAVLHAYVGGNRVPSDLPIETFRDQFLARADNTVAQVASAQERIRQHAGDNAEDIAVVLTEYGHLASSNPVEAPYYHRTLDQGLYDAEFLRGLIELGGIDVAMRHALVDYVFEDPPPGSLNVGLPDNAMIAGPGPDTVPQAQALVYQLFTEMMGDTHIASQVVESPEKGLTNGDTLPALTTVASTDADGNLYAVVINRDAELDVNASVVPVGYRHDGRAEIMTVTGADYLSFNSPDDRDAVALASQSVVVGAGDFTYTFPAHSVTAIRLSGTTEAPDVDVTAEAPDAVGAGSSFELATAIGALADEPAAAQVEVRAPEGWAVRPPSAHVVARPGSTVSRDFELDVPSDASEGTYEVTVVVTRGALVLATDVIEVSVAPGGA</sequence>
<dbReference type="EC" id="3.2.1.55" evidence="4"/>
<evidence type="ECO:0000259" key="9">
    <source>
        <dbReference type="SMART" id="SM00813"/>
    </source>
</evidence>
<keyword evidence="11" id="KW-1185">Reference proteome</keyword>
<dbReference type="InterPro" id="IPR013780">
    <property type="entry name" value="Glyco_hydro_b"/>
</dbReference>
<comment type="catalytic activity">
    <reaction evidence="1">
        <text>Hydrolysis of terminal non-reducing alpha-L-arabinofuranoside residues in alpha-L-arabinosides.</text>
        <dbReference type="EC" id="3.2.1.55"/>
    </reaction>
</comment>
<accession>A0A4R5CU31</accession>
<dbReference type="SMART" id="SM00813">
    <property type="entry name" value="Alpha-L-AF_C"/>
    <property type="match status" value="1"/>
</dbReference>
<dbReference type="GO" id="GO:0000272">
    <property type="term" value="P:polysaccharide catabolic process"/>
    <property type="evidence" value="ECO:0007669"/>
    <property type="project" value="TreeGrafter"/>
</dbReference>
<dbReference type="Gene3D" id="2.60.40.10">
    <property type="entry name" value="Immunoglobulins"/>
    <property type="match status" value="1"/>
</dbReference>
<dbReference type="PANTHER" id="PTHR43576">
    <property type="entry name" value="ALPHA-L-ARABINOFURANOSIDASE C-RELATED"/>
    <property type="match status" value="1"/>
</dbReference>
<evidence type="ECO:0000313" key="10">
    <source>
        <dbReference type="EMBL" id="TDE01984.1"/>
    </source>
</evidence>
<evidence type="ECO:0000313" key="11">
    <source>
        <dbReference type="Proteomes" id="UP000294739"/>
    </source>
</evidence>
<dbReference type="InterPro" id="IPR010720">
    <property type="entry name" value="Alpha-L-AF_C"/>
</dbReference>
<dbReference type="Proteomes" id="UP000294739">
    <property type="component" value="Unassembled WGS sequence"/>
</dbReference>
<comment type="subunit">
    <text evidence="3">Homohexamer; trimer of dimers.</text>
</comment>
<keyword evidence="8" id="KW-0732">Signal</keyword>
<dbReference type="InterPro" id="IPR013783">
    <property type="entry name" value="Ig-like_fold"/>
</dbReference>
<feature type="domain" description="Alpha-L-arabinofuranosidase C-terminal" evidence="9">
    <location>
        <begin position="490"/>
        <end position="635"/>
    </location>
</feature>
<dbReference type="Gene3D" id="2.60.40.1180">
    <property type="entry name" value="Golgi alpha-mannosidase II"/>
    <property type="match status" value="1"/>
</dbReference>
<dbReference type="Pfam" id="PF22848">
    <property type="entry name" value="ASD1_dom"/>
    <property type="match status" value="1"/>
</dbReference>
<evidence type="ECO:0000256" key="1">
    <source>
        <dbReference type="ARBA" id="ARBA00001462"/>
    </source>
</evidence>
<dbReference type="InterPro" id="IPR017853">
    <property type="entry name" value="GH"/>
</dbReference>
<evidence type="ECO:0000256" key="5">
    <source>
        <dbReference type="ARBA" id="ARBA00022801"/>
    </source>
</evidence>
<evidence type="ECO:0000256" key="3">
    <source>
        <dbReference type="ARBA" id="ARBA00011165"/>
    </source>
</evidence>
<dbReference type="InParanoid" id="A0A4R5CU31"/>
<dbReference type="RefSeq" id="WP_131898666.1">
    <property type="nucleotide sequence ID" value="NZ_SMKZ01000038.1"/>
</dbReference>
<protein>
    <recommendedName>
        <fullName evidence="4">non-reducing end alpha-L-arabinofuranosidase</fullName>
        <ecNumber evidence="4">3.2.1.55</ecNumber>
    </recommendedName>
</protein>
<dbReference type="InterPro" id="IPR018905">
    <property type="entry name" value="A-galactase_NEW3"/>
</dbReference>
<proteinExistence type="inferred from homology"/>
<dbReference type="Pfam" id="PF10633">
    <property type="entry name" value="NPCBM_assoc"/>
    <property type="match status" value="1"/>
</dbReference>
<dbReference type="EMBL" id="SMKZ01000038">
    <property type="protein sequence ID" value="TDE01984.1"/>
    <property type="molecule type" value="Genomic_DNA"/>
</dbReference>
<dbReference type="OrthoDB" id="9758333at2"/>
<dbReference type="SUPFAM" id="SSF51445">
    <property type="entry name" value="(Trans)glycosidases"/>
    <property type="match status" value="2"/>
</dbReference>
<keyword evidence="7" id="KW-0326">Glycosidase</keyword>
<gene>
    <name evidence="10" type="ORF">E1269_22315</name>
</gene>
<dbReference type="GO" id="GO:0046373">
    <property type="term" value="P:L-arabinose metabolic process"/>
    <property type="evidence" value="ECO:0007669"/>
    <property type="project" value="InterPro"/>
</dbReference>
<dbReference type="SUPFAM" id="SSF51011">
    <property type="entry name" value="Glycosyl hydrolase domain"/>
    <property type="match status" value="1"/>
</dbReference>
<name>A0A4R5CU31_9ACTN</name>
<comment type="caution">
    <text evidence="10">The sequence shown here is derived from an EMBL/GenBank/DDBJ whole genome shotgun (WGS) entry which is preliminary data.</text>
</comment>
<evidence type="ECO:0000256" key="2">
    <source>
        <dbReference type="ARBA" id="ARBA00007186"/>
    </source>
</evidence>
<dbReference type="InterPro" id="IPR055235">
    <property type="entry name" value="ASD1_cat"/>
</dbReference>
<comment type="similarity">
    <text evidence="2">Belongs to the glycosyl hydrolase 51 family.</text>
</comment>
<feature type="signal peptide" evidence="8">
    <location>
        <begin position="1"/>
        <end position="29"/>
    </location>
</feature>
<dbReference type="AlphaFoldDB" id="A0A4R5CU31"/>
<evidence type="ECO:0000256" key="7">
    <source>
        <dbReference type="ARBA" id="ARBA00023295"/>
    </source>
</evidence>
<evidence type="ECO:0000256" key="6">
    <source>
        <dbReference type="ARBA" id="ARBA00023277"/>
    </source>
</evidence>
<dbReference type="GO" id="GO:0046556">
    <property type="term" value="F:alpha-L-arabinofuranosidase activity"/>
    <property type="evidence" value="ECO:0007669"/>
    <property type="project" value="UniProtKB-EC"/>
</dbReference>
<reference evidence="10 11" key="1">
    <citation type="submission" date="2019-03" db="EMBL/GenBank/DDBJ databases">
        <title>Draft genome sequences of novel Actinobacteria.</title>
        <authorList>
            <person name="Sahin N."/>
            <person name="Ay H."/>
            <person name="Saygin H."/>
        </authorList>
    </citation>
    <scope>NUCLEOTIDE SEQUENCE [LARGE SCALE GENOMIC DNA]</scope>
    <source>
        <strain evidence="10 11">5K138</strain>
    </source>
</reference>